<name>A0A199VPV1_ANACO</name>
<evidence type="ECO:0000256" key="1">
    <source>
        <dbReference type="SAM" id="Phobius"/>
    </source>
</evidence>
<sequence>MVEDARRWIWAWVSGWLTPTGLFVLLNLVIGTIAVTNRAHRHRDRPAAAAAEGGARPLSRTSSAFVLERLRSFGLYRFRSDDFPLDYIPSSAAEHAAEPGPDPIVENLSEAEEERHHFGRSRSESRVPASAAEVEVEGAGRMKKSASASSAFAKFEEERVARRRAAVEEEEEVNARADDFINRFRQQLQLQRLNSLLNYKEMLNRGS</sequence>
<dbReference type="PANTHER" id="PTHR33098">
    <property type="entry name" value="COTTON FIBER (DUF761)"/>
    <property type="match status" value="1"/>
</dbReference>
<gene>
    <name evidence="6" type="primary">LOC109717027</name>
    <name evidence="3" type="ORF">ACMD2_04497</name>
</gene>
<keyword evidence="1" id="KW-0472">Membrane</keyword>
<accession>A0A199VPV1</accession>
<proteinExistence type="predicted"/>
<dbReference type="Pfam" id="PF14364">
    <property type="entry name" value="DUF4408"/>
    <property type="match status" value="1"/>
</dbReference>
<evidence type="ECO:0000313" key="3">
    <source>
        <dbReference type="EMBL" id="OAY79043.1"/>
    </source>
</evidence>
<dbReference type="InterPro" id="IPR025520">
    <property type="entry name" value="DUF4408"/>
</dbReference>
<dbReference type="STRING" id="4615.A0A199VPV1"/>
<dbReference type="Proteomes" id="UP000515123">
    <property type="component" value="Linkage group 11"/>
</dbReference>
<feature type="domain" description="DUF4408" evidence="2">
    <location>
        <begin position="9"/>
        <end position="38"/>
    </location>
</feature>
<evidence type="ECO:0000313" key="4">
    <source>
        <dbReference type="Proteomes" id="UP000092600"/>
    </source>
</evidence>
<dbReference type="Gramene" id="Aco005755.1.mrna1">
    <property type="protein sequence ID" value="Aco005755.1.mrna1.cds1"/>
    <property type="gene ID" value="Aco005755.1.path1"/>
</dbReference>
<reference evidence="3 4" key="1">
    <citation type="journal article" date="2016" name="DNA Res.">
        <title>The draft genome of MD-2 pineapple using hybrid error correction of long reads.</title>
        <authorList>
            <person name="Redwan R.M."/>
            <person name="Saidin A."/>
            <person name="Kumar S.V."/>
        </authorList>
    </citation>
    <scope>NUCLEOTIDE SEQUENCE [LARGE SCALE GENOMIC DNA]</scope>
    <source>
        <strain evidence="4">cv. MD2</strain>
        <tissue evidence="3">Leaf</tissue>
    </source>
</reference>
<dbReference type="InterPro" id="IPR008480">
    <property type="entry name" value="DUF761_pln"/>
</dbReference>
<organism evidence="3 4">
    <name type="scientific">Ananas comosus</name>
    <name type="common">Pineapple</name>
    <name type="synonym">Ananas ananas</name>
    <dbReference type="NCBI Taxonomy" id="4615"/>
    <lineage>
        <taxon>Eukaryota</taxon>
        <taxon>Viridiplantae</taxon>
        <taxon>Streptophyta</taxon>
        <taxon>Embryophyta</taxon>
        <taxon>Tracheophyta</taxon>
        <taxon>Spermatophyta</taxon>
        <taxon>Magnoliopsida</taxon>
        <taxon>Liliopsida</taxon>
        <taxon>Poales</taxon>
        <taxon>Bromeliaceae</taxon>
        <taxon>Bromelioideae</taxon>
        <taxon>Ananas</taxon>
    </lineage>
</organism>
<evidence type="ECO:0000259" key="2">
    <source>
        <dbReference type="Pfam" id="PF14364"/>
    </source>
</evidence>
<dbReference type="PANTHER" id="PTHR33098:SF53">
    <property type="entry name" value="OS05G0540900 PROTEIN"/>
    <property type="match status" value="1"/>
</dbReference>
<protein>
    <submittedName>
        <fullName evidence="6">Uncharacterized protein LOC109717027</fullName>
    </submittedName>
</protein>
<evidence type="ECO:0000313" key="6">
    <source>
        <dbReference type="RefSeq" id="XP_020098259.1"/>
    </source>
</evidence>
<dbReference type="Proteomes" id="UP000092600">
    <property type="component" value="Unassembled WGS sequence"/>
</dbReference>
<keyword evidence="5" id="KW-1185">Reference proteome</keyword>
<dbReference type="OrthoDB" id="1931904at2759"/>
<keyword evidence="1" id="KW-1133">Transmembrane helix</keyword>
<dbReference type="Pfam" id="PF05553">
    <property type="entry name" value="DUF761"/>
    <property type="match status" value="1"/>
</dbReference>
<dbReference type="RefSeq" id="XP_020098259.1">
    <property type="nucleotide sequence ID" value="XM_020242670.1"/>
</dbReference>
<dbReference type="EMBL" id="LSRQ01001144">
    <property type="protein sequence ID" value="OAY79043.1"/>
    <property type="molecule type" value="Genomic_DNA"/>
</dbReference>
<feature type="transmembrane region" description="Helical" evidence="1">
    <location>
        <begin position="16"/>
        <end position="35"/>
    </location>
</feature>
<keyword evidence="1" id="KW-0812">Transmembrane</keyword>
<reference evidence="6" key="2">
    <citation type="submission" date="2025-04" db="UniProtKB">
        <authorList>
            <consortium name="RefSeq"/>
        </authorList>
    </citation>
    <scope>IDENTIFICATION</scope>
    <source>
        <tissue evidence="6">Leaf</tissue>
    </source>
</reference>
<evidence type="ECO:0000313" key="5">
    <source>
        <dbReference type="Proteomes" id="UP000515123"/>
    </source>
</evidence>
<dbReference type="GeneID" id="109717027"/>
<dbReference type="AlphaFoldDB" id="A0A199VPV1"/>